<dbReference type="EMBL" id="MT145096">
    <property type="protein sequence ID" value="QJI03531.1"/>
    <property type="molecule type" value="Genomic_DNA"/>
</dbReference>
<accession>A0A6M3XZY3</accession>
<gene>
    <name evidence="1" type="ORF">TM448B04642_0004</name>
</gene>
<dbReference type="AlphaFoldDB" id="A0A6M3XZY3"/>
<organism evidence="1">
    <name type="scientific">viral metagenome</name>
    <dbReference type="NCBI Taxonomy" id="1070528"/>
    <lineage>
        <taxon>unclassified sequences</taxon>
        <taxon>metagenomes</taxon>
        <taxon>organismal metagenomes</taxon>
    </lineage>
</organism>
<sequence>MGAKKYPRRLRAYTKVAANGTGIVRSDLIQRGQVLACQSIGFRNRTGARGNLELYIEETGTLTFIADQTTPLANRWYWYPYAQHIKEGERIEAQQASCLADDELDLHVIGYVTFGVEEVTT</sequence>
<protein>
    <submittedName>
        <fullName evidence="1">Uncharacterized protein</fullName>
    </submittedName>
</protein>
<name>A0A6M3XZY3_9ZZZZ</name>
<reference evidence="1" key="1">
    <citation type="submission" date="2020-03" db="EMBL/GenBank/DDBJ databases">
        <title>The deep terrestrial virosphere.</title>
        <authorList>
            <person name="Holmfeldt K."/>
            <person name="Nilsson E."/>
            <person name="Simone D."/>
            <person name="Lopez-Fernandez M."/>
            <person name="Wu X."/>
            <person name="de Brujin I."/>
            <person name="Lundin D."/>
            <person name="Andersson A."/>
            <person name="Bertilsson S."/>
            <person name="Dopson M."/>
        </authorList>
    </citation>
    <scope>NUCLEOTIDE SEQUENCE</scope>
    <source>
        <strain evidence="1">TM448B04642</strain>
    </source>
</reference>
<proteinExistence type="predicted"/>
<evidence type="ECO:0000313" key="1">
    <source>
        <dbReference type="EMBL" id="QJI03531.1"/>
    </source>
</evidence>